<reference evidence="3" key="1">
    <citation type="submission" date="2019-09" db="EMBL/GenBank/DDBJ databases">
        <title>Characterisation of the sponge microbiome using genome-centric metagenomics.</title>
        <authorList>
            <person name="Engelberts J.P."/>
            <person name="Robbins S.J."/>
            <person name="De Goeij J.M."/>
            <person name="Aranda M."/>
            <person name="Bell S.C."/>
            <person name="Webster N.S."/>
        </authorList>
    </citation>
    <scope>NUCLEOTIDE SEQUENCE</scope>
    <source>
        <strain evidence="3">SB0664_bin_27</strain>
    </source>
</reference>
<gene>
    <name evidence="3" type="ORF">F4Y42_00520</name>
</gene>
<evidence type="ECO:0000259" key="2">
    <source>
        <dbReference type="Pfam" id="PF01408"/>
    </source>
</evidence>
<dbReference type="EMBL" id="VXRG01000004">
    <property type="protein sequence ID" value="MXY91915.1"/>
    <property type="molecule type" value="Genomic_DNA"/>
</dbReference>
<dbReference type="InterPro" id="IPR000683">
    <property type="entry name" value="Gfo/Idh/MocA-like_OxRdtase_N"/>
</dbReference>
<dbReference type="SUPFAM" id="SSF55347">
    <property type="entry name" value="Glyceraldehyde-3-phosphate dehydrogenase-like, C-terminal domain"/>
    <property type="match status" value="1"/>
</dbReference>
<dbReference type="PANTHER" id="PTHR43818:SF11">
    <property type="entry name" value="BCDNA.GH03377"/>
    <property type="match status" value="1"/>
</dbReference>
<dbReference type="AlphaFoldDB" id="A0A6B0YNZ1"/>
<name>A0A6B0YNZ1_9CHLR</name>
<dbReference type="PANTHER" id="PTHR43818">
    <property type="entry name" value="BCDNA.GH03377"/>
    <property type="match status" value="1"/>
</dbReference>
<feature type="domain" description="Gfo/Idh/MocA-like oxidoreductase N-terminal" evidence="2">
    <location>
        <begin position="7"/>
        <end position="122"/>
    </location>
</feature>
<evidence type="ECO:0000256" key="1">
    <source>
        <dbReference type="ARBA" id="ARBA00023002"/>
    </source>
</evidence>
<proteinExistence type="predicted"/>
<organism evidence="3">
    <name type="scientific">Caldilineaceae bacterium SB0664_bin_27</name>
    <dbReference type="NCBI Taxonomy" id="2605260"/>
    <lineage>
        <taxon>Bacteria</taxon>
        <taxon>Bacillati</taxon>
        <taxon>Chloroflexota</taxon>
        <taxon>Caldilineae</taxon>
        <taxon>Caldilineales</taxon>
        <taxon>Caldilineaceae</taxon>
    </lineage>
</organism>
<dbReference type="GO" id="GO:0016491">
    <property type="term" value="F:oxidoreductase activity"/>
    <property type="evidence" value="ECO:0007669"/>
    <property type="project" value="UniProtKB-KW"/>
</dbReference>
<dbReference type="Gene3D" id="3.30.360.10">
    <property type="entry name" value="Dihydrodipicolinate Reductase, domain 2"/>
    <property type="match status" value="1"/>
</dbReference>
<dbReference type="Pfam" id="PF01408">
    <property type="entry name" value="GFO_IDH_MocA"/>
    <property type="match status" value="1"/>
</dbReference>
<evidence type="ECO:0000313" key="3">
    <source>
        <dbReference type="EMBL" id="MXY91915.1"/>
    </source>
</evidence>
<sequence length="360" mass="40176">MSKLQTGFVGLHRGGGLMRSLAGHPQVEVAALCDIDEDTLADTGAAFSLPDDKMFTRFEDFVNAPLDIVVVATPIEYHAEHSIAAMESGKHVLCEQTAAYTVADCARLVETVHKTGRVYMMGENYCYFHYIREWQAWIKQGKLGKIFHAEGEYIHEIVPLLRNPETGERRWRYTRAPIWYCAHCLGPILTLMEDRIVKATGVHSGKNIYPDEGLGYLDMEVGLFQTEKGATVKILRSQVAPRHPDMIFYTLYGEKGFVENGRQGGWGGTTGLFYSEEEATAKEGARQIECPTIDPNAPEEALRGGHGTSEYYMVRDFIGAIEQNTRPPIDVVRALDFTIPGIIAHESAMQGGKWLDVPLF</sequence>
<accession>A0A6B0YNZ1</accession>
<comment type="caution">
    <text evidence="3">The sequence shown here is derived from an EMBL/GenBank/DDBJ whole genome shotgun (WGS) entry which is preliminary data.</text>
</comment>
<keyword evidence="1" id="KW-0560">Oxidoreductase</keyword>
<dbReference type="GO" id="GO:0000166">
    <property type="term" value="F:nucleotide binding"/>
    <property type="evidence" value="ECO:0007669"/>
    <property type="project" value="InterPro"/>
</dbReference>
<dbReference type="SUPFAM" id="SSF51735">
    <property type="entry name" value="NAD(P)-binding Rossmann-fold domains"/>
    <property type="match status" value="1"/>
</dbReference>
<protein>
    <submittedName>
        <fullName evidence="3">Gfo/Idh/MocA family oxidoreductase</fullName>
    </submittedName>
</protein>
<dbReference type="InterPro" id="IPR036291">
    <property type="entry name" value="NAD(P)-bd_dom_sf"/>
</dbReference>
<dbReference type="Gene3D" id="3.40.50.720">
    <property type="entry name" value="NAD(P)-binding Rossmann-like Domain"/>
    <property type="match status" value="1"/>
</dbReference>
<dbReference type="InterPro" id="IPR050463">
    <property type="entry name" value="Gfo/Idh/MocA_oxidrdct_glycsds"/>
</dbReference>